<gene>
    <name evidence="1" type="ORF">SAMN04488548_1342968</name>
</gene>
<name>A0A1H2K9H5_9ACTN</name>
<reference evidence="1 2" key="1">
    <citation type="submission" date="2016-10" db="EMBL/GenBank/DDBJ databases">
        <authorList>
            <person name="de Groot N.N."/>
        </authorList>
    </citation>
    <scope>NUCLEOTIDE SEQUENCE [LARGE SCALE GENOMIC DNA]</scope>
    <source>
        <strain evidence="1 2">DSM 44215</strain>
    </source>
</reference>
<dbReference type="Proteomes" id="UP000183180">
    <property type="component" value="Unassembled WGS sequence"/>
</dbReference>
<dbReference type="STRING" id="158898.SAMN04488548_1342968"/>
<evidence type="ECO:0000313" key="1">
    <source>
        <dbReference type="EMBL" id="SDU64965.1"/>
    </source>
</evidence>
<dbReference type="EMBL" id="FNLM01000034">
    <property type="protein sequence ID" value="SDU64965.1"/>
    <property type="molecule type" value="Genomic_DNA"/>
</dbReference>
<proteinExistence type="predicted"/>
<organism evidence="1 2">
    <name type="scientific">Gordonia westfalica</name>
    <dbReference type="NCBI Taxonomy" id="158898"/>
    <lineage>
        <taxon>Bacteria</taxon>
        <taxon>Bacillati</taxon>
        <taxon>Actinomycetota</taxon>
        <taxon>Actinomycetes</taxon>
        <taxon>Mycobacteriales</taxon>
        <taxon>Gordoniaceae</taxon>
        <taxon>Gordonia</taxon>
    </lineage>
</organism>
<sequence length="72" mass="8098">MPEFTTDDIAIAVEIPGVYDGTSAYLLKDGTWRNRWDGLALPRRQQATAAWIEQNGDAFREANRDLLDSARS</sequence>
<accession>A0A1H2K9H5</accession>
<evidence type="ECO:0000313" key="2">
    <source>
        <dbReference type="Proteomes" id="UP000183180"/>
    </source>
</evidence>
<protein>
    <submittedName>
        <fullName evidence="1">Uncharacterized protein</fullName>
    </submittedName>
</protein>
<dbReference type="RefSeq" id="WP_074851582.1">
    <property type="nucleotide sequence ID" value="NZ_FNLM01000034.1"/>
</dbReference>
<dbReference type="AlphaFoldDB" id="A0A1H2K9H5"/>
<dbReference type="OrthoDB" id="9971396at2"/>